<dbReference type="InterPro" id="IPR000210">
    <property type="entry name" value="BTB/POZ_dom"/>
</dbReference>
<accession>A0A0C3NK37</accession>
<gene>
    <name evidence="3" type="ORF">PHLGIDRAFT_161150</name>
</gene>
<protein>
    <recommendedName>
        <fullName evidence="2">BTB domain-containing protein</fullName>
    </recommendedName>
</protein>
<evidence type="ECO:0000313" key="3">
    <source>
        <dbReference type="EMBL" id="KIP05294.1"/>
    </source>
</evidence>
<dbReference type="Proteomes" id="UP000053257">
    <property type="component" value="Unassembled WGS sequence"/>
</dbReference>
<dbReference type="PROSITE" id="PS50097">
    <property type="entry name" value="BTB"/>
    <property type="match status" value="1"/>
</dbReference>
<dbReference type="Gene3D" id="3.30.710.10">
    <property type="entry name" value="Potassium Channel Kv1.1, Chain A"/>
    <property type="match status" value="1"/>
</dbReference>
<name>A0A0C3NK37_PHLG1</name>
<feature type="region of interest" description="Disordered" evidence="1">
    <location>
        <begin position="1"/>
        <end position="25"/>
    </location>
</feature>
<organism evidence="3 4">
    <name type="scientific">Phlebiopsis gigantea (strain 11061_1 CR5-6)</name>
    <name type="common">White-rot fungus</name>
    <name type="synonym">Peniophora gigantea</name>
    <dbReference type="NCBI Taxonomy" id="745531"/>
    <lineage>
        <taxon>Eukaryota</taxon>
        <taxon>Fungi</taxon>
        <taxon>Dikarya</taxon>
        <taxon>Basidiomycota</taxon>
        <taxon>Agaricomycotina</taxon>
        <taxon>Agaricomycetes</taxon>
        <taxon>Polyporales</taxon>
        <taxon>Phanerochaetaceae</taxon>
        <taxon>Phlebiopsis</taxon>
    </lineage>
</organism>
<dbReference type="InterPro" id="IPR011333">
    <property type="entry name" value="SKP1/BTB/POZ_sf"/>
</dbReference>
<feature type="compositionally biased region" description="Polar residues" evidence="1">
    <location>
        <begin position="7"/>
        <end position="22"/>
    </location>
</feature>
<evidence type="ECO:0000313" key="4">
    <source>
        <dbReference type="Proteomes" id="UP000053257"/>
    </source>
</evidence>
<keyword evidence="4" id="KW-1185">Reference proteome</keyword>
<evidence type="ECO:0000256" key="1">
    <source>
        <dbReference type="SAM" id="MobiDB-lite"/>
    </source>
</evidence>
<sequence length="362" mass="41613">MDYEQLPSLSIITHEQRTTSSPDSDRDAMQILRHTSLYYAHGDIALSAQYSDTVKYIFRVHRLFLTHHSEVFQDKIEALARDDGLPVEEYDGVPLLVLDNEDSSDGVASLLEVFYDVSSLPRRLAAEQRADLPLQLCGLLDISTRYHVQGVVSTIKDHIRKEWPVTLRGWEVRQLEFDSTPILHDVLPEAVSAIQFATEYNIPSILPAAFYLLSITPTNSDWRDQIPKSNVSSARWFSLDDSNAVRFAKGRDAMIAFYLDEAAKLDPGQDQYGFNMLSTHPRCKCDYSPLLLELRLLAVNRHLDCLRALSILSDRCKHDHKLCTSCMTRMRTHFQHMRTEIWKKLPDFFIVREDGNRITWNA</sequence>
<dbReference type="EMBL" id="KN840547">
    <property type="protein sequence ID" value="KIP05294.1"/>
    <property type="molecule type" value="Genomic_DNA"/>
</dbReference>
<proteinExistence type="predicted"/>
<dbReference type="STRING" id="745531.A0A0C3NK37"/>
<feature type="domain" description="BTB" evidence="2">
    <location>
        <begin position="42"/>
        <end position="116"/>
    </location>
</feature>
<reference evidence="3 4" key="1">
    <citation type="journal article" date="2014" name="PLoS Genet.">
        <title>Analysis of the Phlebiopsis gigantea genome, transcriptome and secretome provides insight into its pioneer colonization strategies of wood.</title>
        <authorList>
            <person name="Hori C."/>
            <person name="Ishida T."/>
            <person name="Igarashi K."/>
            <person name="Samejima M."/>
            <person name="Suzuki H."/>
            <person name="Master E."/>
            <person name="Ferreira P."/>
            <person name="Ruiz-Duenas F.J."/>
            <person name="Held B."/>
            <person name="Canessa P."/>
            <person name="Larrondo L.F."/>
            <person name="Schmoll M."/>
            <person name="Druzhinina I.S."/>
            <person name="Kubicek C.P."/>
            <person name="Gaskell J.A."/>
            <person name="Kersten P."/>
            <person name="St John F."/>
            <person name="Glasner J."/>
            <person name="Sabat G."/>
            <person name="Splinter BonDurant S."/>
            <person name="Syed K."/>
            <person name="Yadav J."/>
            <person name="Mgbeahuruike A.C."/>
            <person name="Kovalchuk A."/>
            <person name="Asiegbu F.O."/>
            <person name="Lackner G."/>
            <person name="Hoffmeister D."/>
            <person name="Rencoret J."/>
            <person name="Gutierrez A."/>
            <person name="Sun H."/>
            <person name="Lindquist E."/>
            <person name="Barry K."/>
            <person name="Riley R."/>
            <person name="Grigoriev I.V."/>
            <person name="Henrissat B."/>
            <person name="Kues U."/>
            <person name="Berka R.M."/>
            <person name="Martinez A.T."/>
            <person name="Covert S.F."/>
            <person name="Blanchette R.A."/>
            <person name="Cullen D."/>
        </authorList>
    </citation>
    <scope>NUCLEOTIDE SEQUENCE [LARGE SCALE GENOMIC DNA]</scope>
    <source>
        <strain evidence="3 4">11061_1 CR5-6</strain>
    </source>
</reference>
<dbReference type="HOGENOM" id="CLU_033082_7_1_1"/>
<evidence type="ECO:0000259" key="2">
    <source>
        <dbReference type="PROSITE" id="PS50097"/>
    </source>
</evidence>
<dbReference type="OrthoDB" id="3268787at2759"/>
<dbReference type="AlphaFoldDB" id="A0A0C3NK37"/>